<dbReference type="EMBL" id="SNWM01000001">
    <property type="protein sequence ID" value="TDO24789.1"/>
    <property type="molecule type" value="Genomic_DNA"/>
</dbReference>
<evidence type="ECO:0000313" key="6">
    <source>
        <dbReference type="Proteomes" id="UP000295499"/>
    </source>
</evidence>
<keyword evidence="1" id="KW-0813">Transport</keyword>
<dbReference type="InterPro" id="IPR003593">
    <property type="entry name" value="AAA+_ATPase"/>
</dbReference>
<dbReference type="PANTHER" id="PTHR42939">
    <property type="entry name" value="ABC TRANSPORTER ATP-BINDING PROTEIN ALBC-RELATED"/>
    <property type="match status" value="1"/>
</dbReference>
<dbReference type="Proteomes" id="UP000295499">
    <property type="component" value="Unassembled WGS sequence"/>
</dbReference>
<evidence type="ECO:0000256" key="1">
    <source>
        <dbReference type="ARBA" id="ARBA00022448"/>
    </source>
</evidence>
<proteinExistence type="predicted"/>
<dbReference type="PROSITE" id="PS50893">
    <property type="entry name" value="ABC_TRANSPORTER_2"/>
    <property type="match status" value="1"/>
</dbReference>
<gene>
    <name evidence="5" type="ORF">CLV32_1082</name>
</gene>
<dbReference type="GO" id="GO:0005524">
    <property type="term" value="F:ATP binding"/>
    <property type="evidence" value="ECO:0007669"/>
    <property type="project" value="UniProtKB-KW"/>
</dbReference>
<comment type="caution">
    <text evidence="5">The sequence shown here is derived from an EMBL/GenBank/DDBJ whole genome shotgun (WGS) entry which is preliminary data.</text>
</comment>
<dbReference type="SUPFAM" id="SSF52540">
    <property type="entry name" value="P-loop containing nucleoside triphosphate hydrolases"/>
    <property type="match status" value="1"/>
</dbReference>
<dbReference type="InterPro" id="IPR003439">
    <property type="entry name" value="ABC_transporter-like_ATP-bd"/>
</dbReference>
<evidence type="ECO:0000259" key="4">
    <source>
        <dbReference type="PROSITE" id="PS50893"/>
    </source>
</evidence>
<dbReference type="CDD" id="cd03230">
    <property type="entry name" value="ABC_DR_subfamily_A"/>
    <property type="match status" value="1"/>
</dbReference>
<keyword evidence="3 5" id="KW-0067">ATP-binding</keyword>
<keyword evidence="2" id="KW-0547">Nucleotide-binding</keyword>
<accession>A0A4R6IR00</accession>
<dbReference type="OrthoDB" id="9785229at2"/>
<dbReference type="GO" id="GO:0016887">
    <property type="term" value="F:ATP hydrolysis activity"/>
    <property type="evidence" value="ECO:0007669"/>
    <property type="project" value="InterPro"/>
</dbReference>
<name>A0A4R6IR00_9SPHI</name>
<evidence type="ECO:0000256" key="3">
    <source>
        <dbReference type="ARBA" id="ARBA00022840"/>
    </source>
</evidence>
<dbReference type="Pfam" id="PF00005">
    <property type="entry name" value="ABC_tran"/>
    <property type="match status" value="1"/>
</dbReference>
<reference evidence="5 6" key="1">
    <citation type="submission" date="2019-03" db="EMBL/GenBank/DDBJ databases">
        <title>Genomic Encyclopedia of Archaeal and Bacterial Type Strains, Phase II (KMG-II): from individual species to whole genera.</title>
        <authorList>
            <person name="Goeker M."/>
        </authorList>
    </citation>
    <scope>NUCLEOTIDE SEQUENCE [LARGE SCALE GENOMIC DNA]</scope>
    <source>
        <strain evidence="5 6">DSM 19034</strain>
    </source>
</reference>
<dbReference type="SMART" id="SM00382">
    <property type="entry name" value="AAA"/>
    <property type="match status" value="1"/>
</dbReference>
<evidence type="ECO:0000313" key="5">
    <source>
        <dbReference type="EMBL" id="TDO24789.1"/>
    </source>
</evidence>
<evidence type="ECO:0000256" key="2">
    <source>
        <dbReference type="ARBA" id="ARBA00022741"/>
    </source>
</evidence>
<feature type="domain" description="ABC transporter" evidence="4">
    <location>
        <begin position="2"/>
        <end position="227"/>
    </location>
</feature>
<dbReference type="InterPro" id="IPR051782">
    <property type="entry name" value="ABC_Transporter_VariousFunc"/>
</dbReference>
<dbReference type="RefSeq" id="WP_133553082.1">
    <property type="nucleotide sequence ID" value="NZ_SNWM01000001.1"/>
</dbReference>
<keyword evidence="6" id="KW-1185">Reference proteome</keyword>
<sequence>MIKLANLSFGYSKKSLLFRNLYLDLEVGHIYGLLGKNGAGKSTLLKNLAGLVFPNAGTCKVNGFLASDRKPAFLQELFFIPEEMHMPSVTATQFLNNTAAFYPKFDAIQFHKILAEFDVPSNSLLNKLSFGQQKKVMIAFGLSTNTSLLIMDEPTNGLDIPSKIQFRKIIASALTDERCIIISTHQVRDLDSLIDTLLVLHEQKIILNKSLDEIGERLLFSAAAQANTSNILYAEENSMGVNTISINAQQRYSKVDMELLFNGLLSNQAALTQSLK</sequence>
<dbReference type="AlphaFoldDB" id="A0A4R6IR00"/>
<protein>
    <submittedName>
        <fullName evidence="5">ABC-2 type transport system ATP-binding protein</fullName>
    </submittedName>
</protein>
<organism evidence="5 6">
    <name type="scientific">Pedobacter duraquae</name>
    <dbReference type="NCBI Taxonomy" id="425511"/>
    <lineage>
        <taxon>Bacteria</taxon>
        <taxon>Pseudomonadati</taxon>
        <taxon>Bacteroidota</taxon>
        <taxon>Sphingobacteriia</taxon>
        <taxon>Sphingobacteriales</taxon>
        <taxon>Sphingobacteriaceae</taxon>
        <taxon>Pedobacter</taxon>
    </lineage>
</organism>
<dbReference type="Gene3D" id="3.40.50.300">
    <property type="entry name" value="P-loop containing nucleotide triphosphate hydrolases"/>
    <property type="match status" value="1"/>
</dbReference>
<dbReference type="PANTHER" id="PTHR42939:SF1">
    <property type="entry name" value="ABC TRANSPORTER ATP-BINDING PROTEIN ALBC-RELATED"/>
    <property type="match status" value="1"/>
</dbReference>
<dbReference type="InterPro" id="IPR027417">
    <property type="entry name" value="P-loop_NTPase"/>
</dbReference>